<dbReference type="Proteomes" id="UP000031971">
    <property type="component" value="Unassembled WGS sequence"/>
</dbReference>
<accession>A0A0C2U827</accession>
<dbReference type="GO" id="GO:0016829">
    <property type="term" value="F:lyase activity"/>
    <property type="evidence" value="ECO:0007669"/>
    <property type="project" value="UniProtKB-KW"/>
</dbReference>
<keyword evidence="1" id="KW-0456">Lyase</keyword>
<reference evidence="1 2" key="1">
    <citation type="submission" date="2015-01" db="EMBL/GenBank/DDBJ databases">
        <title>Genome Sequence of Magnetospirillum magnetotacticum Strain MS-1.</title>
        <authorList>
            <person name="Marinov G.K."/>
            <person name="Smalley M.D."/>
            <person name="DeSalvo G."/>
        </authorList>
    </citation>
    <scope>NUCLEOTIDE SEQUENCE [LARGE SCALE GENOMIC DNA]</scope>
    <source>
        <strain evidence="1 2">MS-1</strain>
    </source>
</reference>
<name>A0A0C2U827_PARME</name>
<dbReference type="RefSeq" id="WP_009869482.1">
    <property type="nucleotide sequence ID" value="NZ_JXSL01000030.1"/>
</dbReference>
<comment type="caution">
    <text evidence="1">The sequence shown here is derived from an EMBL/GenBank/DDBJ whole genome shotgun (WGS) entry which is preliminary data.</text>
</comment>
<protein>
    <submittedName>
        <fullName evidence="1">DNA repair photolyase</fullName>
    </submittedName>
</protein>
<dbReference type="STRING" id="272627.CCC_00673"/>
<proteinExistence type="predicted"/>
<sequence>MIISASYRTDIPAFYGRWFLNRFRAGWAKAVNPYGRQISTIALRSGVDGFVFWTRNPGPFRDALDEIRRAQLPFVVQCTLTGYPRALESSVIEVERSLALMAELAGRHGPRVVVWRYDPIVATSLTPLDWHEANFARLAERLEGVTDEVSVSFATLYRKTGRNLEVAARAHHFGWGDPSPDDKRALLRRLGERAAGHGIRLTLCSQPDLVGPGTLPSSCIDARRLEDVAAGWGLDRRISAKVKGNRPGCQCFESRDIGEYDTCPHGCVYCYAVGTRSLAKRRYAEHDPDSEFLLPPPWLEQAEAPPTLL</sequence>
<dbReference type="Pfam" id="PF08902">
    <property type="entry name" value="DUF1848"/>
    <property type="match status" value="1"/>
</dbReference>
<gene>
    <name evidence="1" type="ORF">CCC_00673</name>
</gene>
<dbReference type="InterPro" id="IPR014998">
    <property type="entry name" value="DUF1848"/>
</dbReference>
<dbReference type="EMBL" id="JXSL01000030">
    <property type="protein sequence ID" value="KIL97612.1"/>
    <property type="molecule type" value="Genomic_DNA"/>
</dbReference>
<organism evidence="1 2">
    <name type="scientific">Paramagnetospirillum magnetotacticum MS-1</name>
    <dbReference type="NCBI Taxonomy" id="272627"/>
    <lineage>
        <taxon>Bacteria</taxon>
        <taxon>Pseudomonadati</taxon>
        <taxon>Pseudomonadota</taxon>
        <taxon>Alphaproteobacteria</taxon>
        <taxon>Rhodospirillales</taxon>
        <taxon>Magnetospirillaceae</taxon>
        <taxon>Paramagnetospirillum</taxon>
    </lineage>
</organism>
<keyword evidence="2" id="KW-1185">Reference proteome</keyword>
<dbReference type="OrthoDB" id="9771212at2"/>
<evidence type="ECO:0000313" key="1">
    <source>
        <dbReference type="EMBL" id="KIL97612.1"/>
    </source>
</evidence>
<evidence type="ECO:0000313" key="2">
    <source>
        <dbReference type="Proteomes" id="UP000031971"/>
    </source>
</evidence>
<dbReference type="AlphaFoldDB" id="A0A0C2U827"/>